<evidence type="ECO:0000313" key="1">
    <source>
        <dbReference type="EMBL" id="DAE21260.1"/>
    </source>
</evidence>
<accession>A0A8S5QRI8</accession>
<sequence length="66" mass="7369">MRGIVDFALNGLSAIKENYPVQDKDTQQIRNALPACIARQESAGVKVLYVSYRQKNNRLCGNTDGR</sequence>
<protein>
    <submittedName>
        <fullName evidence="1">Uncharacterized protein</fullName>
    </submittedName>
</protein>
<dbReference type="EMBL" id="BK015710">
    <property type="protein sequence ID" value="DAE21260.1"/>
    <property type="molecule type" value="Genomic_DNA"/>
</dbReference>
<organism evidence="1">
    <name type="scientific">Caudovirales sp. ctkvU4</name>
    <dbReference type="NCBI Taxonomy" id="2826783"/>
    <lineage>
        <taxon>Viruses</taxon>
        <taxon>Duplodnaviria</taxon>
        <taxon>Heunggongvirae</taxon>
        <taxon>Uroviricota</taxon>
        <taxon>Caudoviricetes</taxon>
    </lineage>
</organism>
<reference evidence="1" key="1">
    <citation type="journal article" date="2021" name="Proc. Natl. Acad. Sci. U.S.A.">
        <title>A Catalog of Tens of Thousands of Viruses from Human Metagenomes Reveals Hidden Associations with Chronic Diseases.</title>
        <authorList>
            <person name="Tisza M.J."/>
            <person name="Buck C.B."/>
        </authorList>
    </citation>
    <scope>NUCLEOTIDE SEQUENCE</scope>
    <source>
        <strain evidence="1">CtkvU4</strain>
    </source>
</reference>
<name>A0A8S5QRI8_9CAUD</name>
<proteinExistence type="predicted"/>